<evidence type="ECO:0000256" key="4">
    <source>
        <dbReference type="SAM" id="MobiDB-lite"/>
    </source>
</evidence>
<evidence type="ECO:0000313" key="7">
    <source>
        <dbReference type="EMBL" id="WPH02260.1"/>
    </source>
</evidence>
<keyword evidence="5" id="KW-0472">Membrane</keyword>
<feature type="region of interest" description="Disordered" evidence="4">
    <location>
        <begin position="179"/>
        <end position="212"/>
    </location>
</feature>
<dbReference type="InterPro" id="IPR002654">
    <property type="entry name" value="Glyco_trans_25"/>
</dbReference>
<dbReference type="EMBL" id="CP138586">
    <property type="protein sequence ID" value="WPH02260.1"/>
    <property type="molecule type" value="Genomic_DNA"/>
</dbReference>
<dbReference type="CDD" id="cd06532">
    <property type="entry name" value="Glyco_transf_25"/>
    <property type="match status" value="1"/>
</dbReference>
<dbReference type="Proteomes" id="UP001303373">
    <property type="component" value="Chromosome 7"/>
</dbReference>
<dbReference type="PANTHER" id="PTHR10730:SF53">
    <property type="entry name" value="GLYCOSYLTRANSFERASE 25 FAMILY MEMBER"/>
    <property type="match status" value="1"/>
</dbReference>
<keyword evidence="3" id="KW-0808">Transferase</keyword>
<dbReference type="GO" id="GO:0016740">
    <property type="term" value="F:transferase activity"/>
    <property type="evidence" value="ECO:0007669"/>
    <property type="project" value="UniProtKB-KW"/>
</dbReference>
<evidence type="ECO:0000256" key="1">
    <source>
        <dbReference type="ARBA" id="ARBA00006721"/>
    </source>
</evidence>
<evidence type="ECO:0000259" key="6">
    <source>
        <dbReference type="Pfam" id="PF01755"/>
    </source>
</evidence>
<dbReference type="AlphaFoldDB" id="A0AAQ3M6J6"/>
<evidence type="ECO:0000256" key="3">
    <source>
        <dbReference type="ARBA" id="ARBA00022679"/>
    </source>
</evidence>
<organism evidence="7 8">
    <name type="scientific">Acrodontium crateriforme</name>
    <dbReference type="NCBI Taxonomy" id="150365"/>
    <lineage>
        <taxon>Eukaryota</taxon>
        <taxon>Fungi</taxon>
        <taxon>Dikarya</taxon>
        <taxon>Ascomycota</taxon>
        <taxon>Pezizomycotina</taxon>
        <taxon>Dothideomycetes</taxon>
        <taxon>Dothideomycetidae</taxon>
        <taxon>Mycosphaerellales</taxon>
        <taxon>Teratosphaeriaceae</taxon>
        <taxon>Acrodontium</taxon>
    </lineage>
</organism>
<reference evidence="7 8" key="1">
    <citation type="submission" date="2023-11" db="EMBL/GenBank/DDBJ databases">
        <title>An acidophilic fungus is an integral part of prey digestion in a carnivorous sundew plant.</title>
        <authorList>
            <person name="Tsai I.J."/>
        </authorList>
    </citation>
    <scope>NUCLEOTIDE SEQUENCE [LARGE SCALE GENOMIC DNA]</scope>
    <source>
        <strain evidence="7">169a</strain>
    </source>
</reference>
<keyword evidence="5" id="KW-0812">Transmembrane</keyword>
<name>A0AAQ3M6J6_9PEZI</name>
<evidence type="ECO:0000256" key="5">
    <source>
        <dbReference type="SAM" id="Phobius"/>
    </source>
</evidence>
<feature type="transmembrane region" description="Helical" evidence="5">
    <location>
        <begin position="7"/>
        <end position="28"/>
    </location>
</feature>
<proteinExistence type="inferred from homology"/>
<dbReference type="Pfam" id="PF01755">
    <property type="entry name" value="Glyco_transf_25"/>
    <property type="match status" value="1"/>
</dbReference>
<feature type="domain" description="Glycosyl transferase family 25" evidence="6">
    <location>
        <begin position="66"/>
        <end position="166"/>
    </location>
</feature>
<sequence>MALMQLNLRAISTIAMSGLILVVIYLSLTRSVSTSPLQLSRPHFGKLDSSPSDLLQDVFNQTLGFQKILVINLPSRTDHRDAMSLAAAFTGLEIDYVDGVTNVTNKTLPPGASEVGMSPGGLGAWRAHVNVARLMVEQNIQSALVLEDDADWDIRIKQQMRDFAKASRLLVQPLQGTNDTFLDPTYPQPRPGQKPSSFDISETSSGEPTTSPYGDLDRWDLLWLGHCGCRFPFLSDGNVPLGRAVVSNDNTVPKKDLINVEFGDNQLQSQYPDYTRVVSRARVNTCTLGYALSQQGARRMLYELGLHKMTGTTDMMFRSVCDGVDGRDLMTCLTVQPQLFQHHRAVGPKTKFSDINEDESGEYIDKASTANVRWSTRMNFRKLVNGQTDFTDQYPD</sequence>
<feature type="compositionally biased region" description="Low complexity" evidence="4">
    <location>
        <begin position="201"/>
        <end position="212"/>
    </location>
</feature>
<protein>
    <recommendedName>
        <fullName evidence="6">Glycosyl transferase family 25 domain-containing protein</fullName>
    </recommendedName>
</protein>
<comment type="similarity">
    <text evidence="1">Belongs to the glycosyltransferase 25 family.</text>
</comment>
<evidence type="ECO:0000313" key="8">
    <source>
        <dbReference type="Proteomes" id="UP001303373"/>
    </source>
</evidence>
<dbReference type="PANTHER" id="PTHR10730">
    <property type="entry name" value="PROCOLLAGEN-LYSINE,2-OXOGLUTARATE 5-DIOXYGENASE/GLYCOSYLTRANSFERASE 25 FAMILY MEMBER"/>
    <property type="match status" value="1"/>
</dbReference>
<accession>A0AAQ3M6J6</accession>
<evidence type="ECO:0000256" key="2">
    <source>
        <dbReference type="ARBA" id="ARBA00022676"/>
    </source>
</evidence>
<keyword evidence="2" id="KW-0328">Glycosyltransferase</keyword>
<dbReference type="InterPro" id="IPR050757">
    <property type="entry name" value="Collagen_mod_GT25"/>
</dbReference>
<keyword evidence="5" id="KW-1133">Transmembrane helix</keyword>
<gene>
    <name evidence="7" type="ORF">R9X50_00511600</name>
</gene>
<keyword evidence="8" id="KW-1185">Reference proteome</keyword>